<dbReference type="OrthoDB" id="3827346at2"/>
<dbReference type="AlphaFoldDB" id="A0A4R6KLU7"/>
<gene>
    <name evidence="1" type="ORF">EV643_102363</name>
</gene>
<reference evidence="1 2" key="1">
    <citation type="submission" date="2019-03" db="EMBL/GenBank/DDBJ databases">
        <title>Genomic Encyclopedia of Type Strains, Phase III (KMG-III): the genomes of soil and plant-associated and newly described type strains.</title>
        <authorList>
            <person name="Whitman W."/>
        </authorList>
    </citation>
    <scope>NUCLEOTIDE SEQUENCE [LARGE SCALE GENOMIC DNA]</scope>
    <source>
        <strain evidence="1 2">VKM Ac-2527</strain>
    </source>
</reference>
<comment type="caution">
    <text evidence="1">The sequence shown here is derived from an EMBL/GenBank/DDBJ whole genome shotgun (WGS) entry which is preliminary data.</text>
</comment>
<dbReference type="Proteomes" id="UP000295388">
    <property type="component" value="Unassembled WGS sequence"/>
</dbReference>
<evidence type="ECO:0000313" key="2">
    <source>
        <dbReference type="Proteomes" id="UP000295388"/>
    </source>
</evidence>
<dbReference type="EMBL" id="SNWQ01000002">
    <property type="protein sequence ID" value="TDO52524.1"/>
    <property type="molecule type" value="Genomic_DNA"/>
</dbReference>
<organism evidence="1 2">
    <name type="scientific">Kribbella caucasensis</name>
    <dbReference type="NCBI Taxonomy" id="2512215"/>
    <lineage>
        <taxon>Bacteria</taxon>
        <taxon>Bacillati</taxon>
        <taxon>Actinomycetota</taxon>
        <taxon>Actinomycetes</taxon>
        <taxon>Propionibacteriales</taxon>
        <taxon>Kribbellaceae</taxon>
        <taxon>Kribbella</taxon>
    </lineage>
</organism>
<keyword evidence="2" id="KW-1185">Reference proteome</keyword>
<sequence length="103" mass="11909">MPDGEEPRKHITEALGGRAIGPLSHQERVDRERVRNLIQGVLSCYNSLVSQERDENRRAELAAKRAFYTDEFRRRVTMSAEERGEVLRTYPEILGRLRAELGE</sequence>
<dbReference type="RefSeq" id="WP_133798937.1">
    <property type="nucleotide sequence ID" value="NZ_SNWQ01000002.1"/>
</dbReference>
<name>A0A4R6KLU7_9ACTN</name>
<accession>A0A4R6KLU7</accession>
<evidence type="ECO:0000313" key="1">
    <source>
        <dbReference type="EMBL" id="TDO52524.1"/>
    </source>
</evidence>
<proteinExistence type="predicted"/>
<protein>
    <submittedName>
        <fullName evidence="1">Uncharacterized protein</fullName>
    </submittedName>
</protein>